<dbReference type="Proteomes" id="UP000317155">
    <property type="component" value="Unassembled WGS sequence"/>
</dbReference>
<dbReference type="AlphaFoldDB" id="A0A550JGF0"/>
<proteinExistence type="predicted"/>
<name>A0A550JGF0_9BACT</name>
<keyword evidence="1" id="KW-0472">Membrane</keyword>
<accession>A0A550JGF0</accession>
<dbReference type="OrthoDB" id="8526313at2"/>
<reference evidence="2 3" key="1">
    <citation type="submission" date="2019-07" db="EMBL/GenBank/DDBJ databases">
        <title>Insights of Desulfuromonas acetexigens electromicrobiology.</title>
        <authorList>
            <person name="Katuri K."/>
            <person name="Sapireddy V."/>
            <person name="Shaw D.R."/>
            <person name="Saikaly P."/>
        </authorList>
    </citation>
    <scope>NUCLEOTIDE SEQUENCE [LARGE SCALE GENOMIC DNA]</scope>
    <source>
        <strain evidence="2 3">2873</strain>
    </source>
</reference>
<evidence type="ECO:0000313" key="3">
    <source>
        <dbReference type="Proteomes" id="UP000317155"/>
    </source>
</evidence>
<dbReference type="EMBL" id="VJVV01000004">
    <property type="protein sequence ID" value="TRO82285.1"/>
    <property type="molecule type" value="Genomic_DNA"/>
</dbReference>
<dbReference type="Pfam" id="PF07027">
    <property type="entry name" value="DUF1318"/>
    <property type="match status" value="1"/>
</dbReference>
<keyword evidence="3" id="KW-1185">Reference proteome</keyword>
<protein>
    <submittedName>
        <fullName evidence="2">DUF1318 domain-containing protein</fullName>
    </submittedName>
</protein>
<sequence>MRPIMPVEEFSGSFRPKGRRSPTEGSISMNKLRYLALLAAVAVVSCVTINIYFPAEEVRGAADKIVNEVWGERAGEAVPAEPPQGEPSSFLRLGPATAYAAQDINVSTPEIRALREAMKARATALFPYLDGGQVGVGHDGLLKLRTIDGLDLKSRGEATRLVEAENSDRQRLYGEIARANGFPDQAAEVQAVFAESWRAQAAPGWLLEDESGGWTKK</sequence>
<comment type="caution">
    <text evidence="2">The sequence shown here is derived from an EMBL/GenBank/DDBJ whole genome shotgun (WGS) entry which is preliminary data.</text>
</comment>
<dbReference type="InterPro" id="IPR008309">
    <property type="entry name" value="YdbL"/>
</dbReference>
<organism evidence="2 3">
    <name type="scientific">Trichloromonas acetexigens</name>
    <dbReference type="NCBI Taxonomy" id="38815"/>
    <lineage>
        <taxon>Bacteria</taxon>
        <taxon>Pseudomonadati</taxon>
        <taxon>Thermodesulfobacteriota</taxon>
        <taxon>Desulfuromonadia</taxon>
        <taxon>Desulfuromonadales</taxon>
        <taxon>Trichloromonadaceae</taxon>
        <taxon>Trichloromonas</taxon>
    </lineage>
</organism>
<keyword evidence="1" id="KW-1133">Transmembrane helix</keyword>
<evidence type="ECO:0000256" key="1">
    <source>
        <dbReference type="SAM" id="Phobius"/>
    </source>
</evidence>
<evidence type="ECO:0000313" key="2">
    <source>
        <dbReference type="EMBL" id="TRO82285.1"/>
    </source>
</evidence>
<feature type="transmembrane region" description="Helical" evidence="1">
    <location>
        <begin position="34"/>
        <end position="53"/>
    </location>
</feature>
<keyword evidence="1" id="KW-0812">Transmembrane</keyword>
<gene>
    <name evidence="2" type="ORF">FL622_06825</name>
</gene>